<sequence>MMCRVVSSARELTLLPLRGSGLARPRSPVAGPKIFQRPRVTPTRHYPTASPRPQQALSLLQSLFAVTCLWAPTRNAAPHFRCQGVVLGSAEACMLHQYLTLTGVQSAGRLSMRRLAGSTTAIIPRTTHHSSNADNLTRISLASPAQTLAGPLPIGSLPQSSHLPLDVRLVSQHCPIDADSDTIVVVTSKLGYQKFAPNYDPPLAVMPAGISAMSITSQHHIIIVTGPAGCGKSTIAKYLSDRYGFDYIEGDEFHPQANIEKMAAGIPLNDADRWDWLILLRDQALASLKNGARGVVVTCSALKKKYRDVIRTARLYDESPNANVHFVYLRADKATLLARVRARQGHYMKDAMVDSQFAALEEPDEAECKQLKDVEIVDCKHSLEDVQRLASAAVDLVLTSKR</sequence>
<keyword evidence="7" id="KW-0067">ATP-binding</keyword>
<dbReference type="PANTHER" id="PTHR43442">
    <property type="entry name" value="GLUCONOKINASE-RELATED"/>
    <property type="match status" value="1"/>
</dbReference>
<keyword evidence="5" id="KW-0547">Nucleotide-binding</keyword>
<dbReference type="Gene3D" id="3.40.50.300">
    <property type="entry name" value="P-loop containing nucleotide triphosphate hydrolases"/>
    <property type="match status" value="1"/>
</dbReference>
<evidence type="ECO:0000256" key="8">
    <source>
        <dbReference type="ARBA" id="ARBA00029835"/>
    </source>
</evidence>
<dbReference type="GO" id="GO:0005524">
    <property type="term" value="F:ATP binding"/>
    <property type="evidence" value="ECO:0007669"/>
    <property type="project" value="UniProtKB-KW"/>
</dbReference>
<organism evidence="10 11">
    <name type="scientific">Phaeosphaeria nodorum (strain SN15 / ATCC MYA-4574 / FGSC 10173)</name>
    <name type="common">Glume blotch fungus</name>
    <name type="synonym">Parastagonospora nodorum</name>
    <dbReference type="NCBI Taxonomy" id="321614"/>
    <lineage>
        <taxon>Eukaryota</taxon>
        <taxon>Fungi</taxon>
        <taxon>Dikarya</taxon>
        <taxon>Ascomycota</taxon>
        <taxon>Pezizomycotina</taxon>
        <taxon>Dothideomycetes</taxon>
        <taxon>Pleosporomycetidae</taxon>
        <taxon>Pleosporales</taxon>
        <taxon>Pleosporineae</taxon>
        <taxon>Phaeosphaeriaceae</taxon>
        <taxon>Parastagonospora</taxon>
    </lineage>
</organism>
<dbReference type="EC" id="2.7.1.12" evidence="3"/>
<evidence type="ECO:0000256" key="3">
    <source>
        <dbReference type="ARBA" id="ARBA00012054"/>
    </source>
</evidence>
<evidence type="ECO:0000256" key="7">
    <source>
        <dbReference type="ARBA" id="ARBA00022840"/>
    </source>
</evidence>
<dbReference type="GO" id="GO:0046316">
    <property type="term" value="F:gluconokinase activity"/>
    <property type="evidence" value="ECO:0000318"/>
    <property type="project" value="GO_Central"/>
</dbReference>
<evidence type="ECO:0000313" key="11">
    <source>
        <dbReference type="Proteomes" id="UP000001055"/>
    </source>
</evidence>
<evidence type="ECO:0000256" key="6">
    <source>
        <dbReference type="ARBA" id="ARBA00022777"/>
    </source>
</evidence>
<evidence type="ECO:0000256" key="1">
    <source>
        <dbReference type="ARBA" id="ARBA00004875"/>
    </source>
</evidence>
<evidence type="ECO:0000256" key="9">
    <source>
        <dbReference type="ARBA" id="ARBA00048090"/>
    </source>
</evidence>
<dbReference type="UniPathway" id="UPA00792"/>
<evidence type="ECO:0000256" key="2">
    <source>
        <dbReference type="ARBA" id="ARBA00008420"/>
    </source>
</evidence>
<dbReference type="CDD" id="cd02021">
    <property type="entry name" value="GntK"/>
    <property type="match status" value="1"/>
</dbReference>
<reference evidence="11" key="1">
    <citation type="journal article" date="2007" name="Plant Cell">
        <title>Dothideomycete-plant interactions illuminated by genome sequencing and EST analysis of the wheat pathogen Stagonospora nodorum.</title>
        <authorList>
            <person name="Hane J.K."/>
            <person name="Lowe R.G."/>
            <person name="Solomon P.S."/>
            <person name="Tan K.C."/>
            <person name="Schoch C.L."/>
            <person name="Spatafora J.W."/>
            <person name="Crous P.W."/>
            <person name="Kodira C."/>
            <person name="Birren B.W."/>
            <person name="Galagan J.E."/>
            <person name="Torriani S.F."/>
            <person name="McDonald B.A."/>
            <person name="Oliver R.P."/>
        </authorList>
    </citation>
    <scope>NUCLEOTIDE SEQUENCE [LARGE SCALE GENOMIC DNA]</scope>
    <source>
        <strain evidence="11">SN15 / ATCC MYA-4574 / FGSC 10173</strain>
    </source>
</reference>
<evidence type="ECO:0000256" key="4">
    <source>
        <dbReference type="ARBA" id="ARBA00022679"/>
    </source>
</evidence>
<dbReference type="eggNOG" id="KOG3354">
    <property type="taxonomic scope" value="Eukaryota"/>
</dbReference>
<dbReference type="PANTHER" id="PTHR43442:SF3">
    <property type="entry name" value="GLUCONOKINASE-RELATED"/>
    <property type="match status" value="1"/>
</dbReference>
<dbReference type="SUPFAM" id="SSF52540">
    <property type="entry name" value="P-loop containing nucleoside triphosphate hydrolases"/>
    <property type="match status" value="1"/>
</dbReference>
<dbReference type="InterPro" id="IPR006001">
    <property type="entry name" value="Therm_gnt_kin"/>
</dbReference>
<dbReference type="GO" id="GO:0005975">
    <property type="term" value="P:carbohydrate metabolic process"/>
    <property type="evidence" value="ECO:0007669"/>
    <property type="project" value="InterPro"/>
</dbReference>
<dbReference type="FunFam" id="3.40.50.300:FF:001607">
    <property type="entry name" value="Gluconokinase"/>
    <property type="match status" value="1"/>
</dbReference>
<evidence type="ECO:0000313" key="10">
    <source>
        <dbReference type="EMBL" id="EAT77622.2"/>
    </source>
</evidence>
<dbReference type="EMBL" id="CH445359">
    <property type="protein sequence ID" value="EAT77622.2"/>
    <property type="molecule type" value="Genomic_DNA"/>
</dbReference>
<keyword evidence="4" id="KW-0808">Transferase</keyword>
<dbReference type="KEGG" id="pno:SNOG_15079"/>
<dbReference type="InterPro" id="IPR027417">
    <property type="entry name" value="P-loop_NTPase"/>
</dbReference>
<dbReference type="STRING" id="321614.Q0TZS4"/>
<name>Q0TZS4_PHANO</name>
<dbReference type="NCBIfam" id="TIGR01313">
    <property type="entry name" value="therm_gnt_kin"/>
    <property type="match status" value="1"/>
</dbReference>
<protein>
    <recommendedName>
        <fullName evidence="3">gluconokinase</fullName>
        <ecNumber evidence="3">2.7.1.12</ecNumber>
    </recommendedName>
    <alternativeName>
        <fullName evidence="8">Gluconate kinase</fullName>
    </alternativeName>
</protein>
<keyword evidence="6" id="KW-0418">Kinase</keyword>
<dbReference type="InParanoid" id="Q0TZS4"/>
<proteinExistence type="inferred from homology"/>
<accession>Q0TZS4</accession>
<comment type="pathway">
    <text evidence="1">Carbohydrate acid metabolism; D-gluconate degradation.</text>
</comment>
<comment type="catalytic activity">
    <reaction evidence="9">
        <text>D-gluconate + ATP = 6-phospho-D-gluconate + ADP + H(+)</text>
        <dbReference type="Rhea" id="RHEA:19433"/>
        <dbReference type="ChEBI" id="CHEBI:15378"/>
        <dbReference type="ChEBI" id="CHEBI:18391"/>
        <dbReference type="ChEBI" id="CHEBI:30616"/>
        <dbReference type="ChEBI" id="CHEBI:58759"/>
        <dbReference type="ChEBI" id="CHEBI:456216"/>
        <dbReference type="EC" id="2.7.1.12"/>
    </reaction>
</comment>
<evidence type="ECO:0000256" key="5">
    <source>
        <dbReference type="ARBA" id="ARBA00022741"/>
    </source>
</evidence>
<comment type="similarity">
    <text evidence="2">Belongs to the gluconokinase GntK/GntV family.</text>
</comment>
<dbReference type="Pfam" id="PF13238">
    <property type="entry name" value="AAA_18"/>
    <property type="match status" value="1"/>
</dbReference>
<dbReference type="GeneID" id="5982170"/>
<dbReference type="VEuPathDB" id="FungiDB:JI435_150790"/>
<dbReference type="RefSeq" id="XP_001805242.1">
    <property type="nucleotide sequence ID" value="XM_001805190.1"/>
</dbReference>
<gene>
    <name evidence="10" type="ORF">SNOG_15079</name>
</gene>
<dbReference type="Proteomes" id="UP000001055">
    <property type="component" value="Unassembled WGS sequence"/>
</dbReference>
<dbReference type="AlphaFoldDB" id="Q0TZS4"/>
<dbReference type="HOGENOM" id="CLU_685329_0_0_1"/>